<dbReference type="InParanoid" id="M1DF54"/>
<accession>M1DF54</accession>
<reference evidence="2" key="1">
    <citation type="journal article" date="2011" name="Nature">
        <title>Genome sequence and analysis of the tuber crop potato.</title>
        <authorList>
            <consortium name="The Potato Genome Sequencing Consortium"/>
        </authorList>
    </citation>
    <scope>NUCLEOTIDE SEQUENCE [LARGE SCALE GENOMIC DNA]</scope>
    <source>
        <strain evidence="2">cv. DM1-3 516 R44</strain>
    </source>
</reference>
<dbReference type="PaxDb" id="4113-PGSC0003DMT400088062"/>
<evidence type="ECO:0000313" key="2">
    <source>
        <dbReference type="Proteomes" id="UP000011115"/>
    </source>
</evidence>
<dbReference type="Proteomes" id="UP000011115">
    <property type="component" value="Unassembled WGS sequence"/>
</dbReference>
<proteinExistence type="predicted"/>
<dbReference type="HOGENOM" id="CLU_1491535_0_0_1"/>
<dbReference type="Gramene" id="PGSC0003DMT400088062">
    <property type="protein sequence ID" value="PGSC0003DMT400088062"/>
    <property type="gene ID" value="PGSC0003DMG400037633"/>
</dbReference>
<dbReference type="AlphaFoldDB" id="M1DF54"/>
<evidence type="ECO:0000313" key="1">
    <source>
        <dbReference type="EnsemblPlants" id="PGSC0003DMT400088062"/>
    </source>
</evidence>
<protein>
    <submittedName>
        <fullName evidence="1">Uncharacterized protein</fullName>
    </submittedName>
</protein>
<reference evidence="1" key="2">
    <citation type="submission" date="2015-06" db="UniProtKB">
        <authorList>
            <consortium name="EnsemblPlants"/>
        </authorList>
    </citation>
    <scope>IDENTIFICATION</scope>
    <source>
        <strain evidence="1">DM1-3 516 R44</strain>
    </source>
</reference>
<organism evidence="1 2">
    <name type="scientific">Solanum tuberosum</name>
    <name type="common">Potato</name>
    <dbReference type="NCBI Taxonomy" id="4113"/>
    <lineage>
        <taxon>Eukaryota</taxon>
        <taxon>Viridiplantae</taxon>
        <taxon>Streptophyta</taxon>
        <taxon>Embryophyta</taxon>
        <taxon>Tracheophyta</taxon>
        <taxon>Spermatophyta</taxon>
        <taxon>Magnoliopsida</taxon>
        <taxon>eudicotyledons</taxon>
        <taxon>Gunneridae</taxon>
        <taxon>Pentapetalae</taxon>
        <taxon>asterids</taxon>
        <taxon>lamiids</taxon>
        <taxon>Solanales</taxon>
        <taxon>Solanaceae</taxon>
        <taxon>Solanoideae</taxon>
        <taxon>Solaneae</taxon>
        <taxon>Solanum</taxon>
    </lineage>
</organism>
<name>M1DF54_SOLTU</name>
<sequence>MIAGGIRSTWVQIDRVNPSAFPTHSARDSEWAMAEAVLNAATQCSRETELIRESMSVNGSNGSQVEVWKVFEKVQGGEQQFQSSVKLATPWNLLAKEISMETAIGTPTITGGSVKLRELSEHLEKCREDKRARLMSPPGQKMDGFGSQRACMVDSRCWVENRHVGPFSEQDRASRTTQRFT</sequence>
<dbReference type="EnsemblPlants" id="PGSC0003DMT400088062">
    <property type="protein sequence ID" value="PGSC0003DMT400088062"/>
    <property type="gene ID" value="PGSC0003DMG400037633"/>
</dbReference>
<keyword evidence="2" id="KW-1185">Reference proteome</keyword>